<feature type="region of interest" description="Disordered" evidence="7">
    <location>
        <begin position="1"/>
        <end position="25"/>
    </location>
</feature>
<protein>
    <recommendedName>
        <fullName evidence="6">Protein DETOXIFICATION</fullName>
    </recommendedName>
    <alternativeName>
        <fullName evidence="6">Multidrug and toxic compound extrusion protein</fullName>
    </alternativeName>
</protein>
<dbReference type="Pfam" id="PF01554">
    <property type="entry name" value="MatE"/>
    <property type="match status" value="2"/>
</dbReference>
<feature type="transmembrane region" description="Helical" evidence="6">
    <location>
        <begin position="208"/>
        <end position="227"/>
    </location>
</feature>
<feature type="compositionally biased region" description="Low complexity" evidence="7">
    <location>
        <begin position="482"/>
        <end position="495"/>
    </location>
</feature>
<evidence type="ECO:0000313" key="9">
    <source>
        <dbReference type="Proteomes" id="UP000239899"/>
    </source>
</evidence>
<feature type="transmembrane region" description="Helical" evidence="6">
    <location>
        <begin position="432"/>
        <end position="450"/>
    </location>
</feature>
<sequence>MSSPVVAASPRRRSSSGAESAPTTPAAAAASRRRFYHDAATQLGSGSVPLSSPYDFEISKLFAPALVAGLLEPVQMTAESICVGRLGVPQLGALGLGTVLFQFAVGFFAPLIIGTTPRVAAAHVESRHLASKATAQGMWVALLTGAALQAAVWAKTPDIVAYMSGSDVAVASFAVLYLRARSWGLPAALVMMVAIGAARGVKDLNIPLLGSLAYLIGLVAFDVLLLFGPPAMGMEGAGYAASAAQWVGAATVVALLARKQIFDVRDMASLPGPADVSPYARMTAPLAVNNLSALLPTLVATSLATGLGVTHLGAHTILRQLMGFWLQLFLAFNATAHSLVANNLSRRAEGRAAEVLARLAQLAVALSIPVAAALFLGRGLLPDLFTEDVLVRHEVADVLPLLLLIMPLDALGTVLEGGILGASDTGYLGARTAASCGISLVVLVLSFFLHGSLLSVWIGMKAINVTALALDLARFLRQPEPEGAAKQAGAPAAPAAKERQE</sequence>
<evidence type="ECO:0000313" key="8">
    <source>
        <dbReference type="EMBL" id="PRW57123.1"/>
    </source>
</evidence>
<feature type="transmembrane region" description="Helical" evidence="6">
    <location>
        <begin position="324"/>
        <end position="344"/>
    </location>
</feature>
<feature type="transmembrane region" description="Helical" evidence="6">
    <location>
        <begin position="133"/>
        <end position="152"/>
    </location>
</feature>
<comment type="subcellular location">
    <subcellularLocation>
        <location evidence="1">Membrane</location>
        <topology evidence="1">Multi-pass membrane protein</topology>
    </subcellularLocation>
</comment>
<evidence type="ECO:0000256" key="6">
    <source>
        <dbReference type="RuleBase" id="RU004914"/>
    </source>
</evidence>
<dbReference type="NCBIfam" id="TIGR00797">
    <property type="entry name" value="matE"/>
    <property type="match status" value="1"/>
</dbReference>
<dbReference type="EMBL" id="LHPG02000007">
    <property type="protein sequence ID" value="PRW57123.1"/>
    <property type="molecule type" value="Genomic_DNA"/>
</dbReference>
<accession>A0A2P6TSV0</accession>
<dbReference type="AlphaFoldDB" id="A0A2P6TSV0"/>
<feature type="transmembrane region" description="Helical" evidence="6">
    <location>
        <begin position="398"/>
        <end position="420"/>
    </location>
</feature>
<comment type="similarity">
    <text evidence="2 6">Belongs to the multi antimicrobial extrusion (MATE) (TC 2.A.66.1) family.</text>
</comment>
<keyword evidence="4 6" id="KW-1133">Transmembrane helix</keyword>
<evidence type="ECO:0000256" key="2">
    <source>
        <dbReference type="ARBA" id="ARBA00010199"/>
    </source>
</evidence>
<dbReference type="Proteomes" id="UP000239899">
    <property type="component" value="Unassembled WGS sequence"/>
</dbReference>
<dbReference type="GO" id="GO:0042910">
    <property type="term" value="F:xenobiotic transmembrane transporter activity"/>
    <property type="evidence" value="ECO:0007669"/>
    <property type="project" value="InterPro"/>
</dbReference>
<dbReference type="OrthoDB" id="2126698at2759"/>
<evidence type="ECO:0000256" key="7">
    <source>
        <dbReference type="SAM" id="MobiDB-lite"/>
    </source>
</evidence>
<organism evidence="8 9">
    <name type="scientific">Chlorella sorokiniana</name>
    <name type="common">Freshwater green alga</name>
    <dbReference type="NCBI Taxonomy" id="3076"/>
    <lineage>
        <taxon>Eukaryota</taxon>
        <taxon>Viridiplantae</taxon>
        <taxon>Chlorophyta</taxon>
        <taxon>core chlorophytes</taxon>
        <taxon>Trebouxiophyceae</taxon>
        <taxon>Chlorellales</taxon>
        <taxon>Chlorellaceae</taxon>
        <taxon>Chlorella clade</taxon>
        <taxon>Chlorella</taxon>
    </lineage>
</organism>
<feature type="transmembrane region" description="Helical" evidence="6">
    <location>
        <begin position="183"/>
        <end position="201"/>
    </location>
</feature>
<evidence type="ECO:0000256" key="3">
    <source>
        <dbReference type="ARBA" id="ARBA00022692"/>
    </source>
</evidence>
<feature type="transmembrane region" description="Helical" evidence="6">
    <location>
        <begin position="91"/>
        <end position="113"/>
    </location>
</feature>
<dbReference type="PANTHER" id="PTHR42893:SF46">
    <property type="entry name" value="PROTEIN DETOXIFICATION 44, CHLOROPLASTIC"/>
    <property type="match status" value="1"/>
</dbReference>
<name>A0A2P6TSV0_CHLSO</name>
<feature type="transmembrane region" description="Helical" evidence="6">
    <location>
        <begin position="239"/>
        <end position="257"/>
    </location>
</feature>
<keyword evidence="5 6" id="KW-0472">Membrane</keyword>
<feature type="transmembrane region" description="Helical" evidence="6">
    <location>
        <begin position="159"/>
        <end position="177"/>
    </location>
</feature>
<proteinExistence type="inferred from homology"/>
<dbReference type="InterPro" id="IPR002528">
    <property type="entry name" value="MATE_fam"/>
</dbReference>
<keyword evidence="3 6" id="KW-0812">Transmembrane</keyword>
<keyword evidence="9" id="KW-1185">Reference proteome</keyword>
<dbReference type="InterPro" id="IPR044644">
    <property type="entry name" value="DinF-like"/>
</dbReference>
<evidence type="ECO:0000256" key="5">
    <source>
        <dbReference type="ARBA" id="ARBA00023136"/>
    </source>
</evidence>
<feature type="transmembrane region" description="Helical" evidence="6">
    <location>
        <begin position="291"/>
        <end position="312"/>
    </location>
</feature>
<feature type="region of interest" description="Disordered" evidence="7">
    <location>
        <begin position="482"/>
        <end position="501"/>
    </location>
</feature>
<dbReference type="STRING" id="3076.A0A2P6TSV0"/>
<evidence type="ECO:0000256" key="1">
    <source>
        <dbReference type="ARBA" id="ARBA00004141"/>
    </source>
</evidence>
<gene>
    <name evidence="8" type="ORF">C2E21_3920</name>
</gene>
<dbReference type="GO" id="GO:0015297">
    <property type="term" value="F:antiporter activity"/>
    <property type="evidence" value="ECO:0007669"/>
    <property type="project" value="InterPro"/>
</dbReference>
<evidence type="ECO:0000256" key="4">
    <source>
        <dbReference type="ARBA" id="ARBA00022989"/>
    </source>
</evidence>
<dbReference type="PANTHER" id="PTHR42893">
    <property type="entry name" value="PROTEIN DETOXIFICATION 44, CHLOROPLASTIC-RELATED"/>
    <property type="match status" value="1"/>
</dbReference>
<reference evidence="8 9" key="1">
    <citation type="journal article" date="2018" name="Plant J.">
        <title>Genome sequences of Chlorella sorokiniana UTEX 1602 and Micractinium conductrix SAG 241.80: implications to maltose excretion by a green alga.</title>
        <authorList>
            <person name="Arriola M.B."/>
            <person name="Velmurugan N."/>
            <person name="Zhang Y."/>
            <person name="Plunkett M.H."/>
            <person name="Hondzo H."/>
            <person name="Barney B.M."/>
        </authorList>
    </citation>
    <scope>NUCLEOTIDE SEQUENCE [LARGE SCALE GENOMIC DNA]</scope>
    <source>
        <strain evidence="9">UTEX 1602</strain>
    </source>
</reference>
<dbReference type="GO" id="GO:0016020">
    <property type="term" value="C:membrane"/>
    <property type="evidence" value="ECO:0007669"/>
    <property type="project" value="UniProtKB-SubCell"/>
</dbReference>
<comment type="caution">
    <text evidence="8">The sequence shown here is derived from an EMBL/GenBank/DDBJ whole genome shotgun (WGS) entry which is preliminary data.</text>
</comment>
<feature type="transmembrane region" description="Helical" evidence="6">
    <location>
        <begin position="356"/>
        <end position="378"/>
    </location>
</feature>